<keyword evidence="5 12" id="KW-0812">Transmembrane</keyword>
<organism evidence="13 14">
    <name type="scientific">Acer negundo</name>
    <name type="common">Box elder</name>
    <dbReference type="NCBI Taxonomy" id="4023"/>
    <lineage>
        <taxon>Eukaryota</taxon>
        <taxon>Viridiplantae</taxon>
        <taxon>Streptophyta</taxon>
        <taxon>Embryophyta</taxon>
        <taxon>Tracheophyta</taxon>
        <taxon>Spermatophyta</taxon>
        <taxon>Magnoliopsida</taxon>
        <taxon>eudicotyledons</taxon>
        <taxon>Gunneridae</taxon>
        <taxon>Pentapetalae</taxon>
        <taxon>rosids</taxon>
        <taxon>malvids</taxon>
        <taxon>Sapindales</taxon>
        <taxon>Sapindaceae</taxon>
        <taxon>Hippocastanoideae</taxon>
        <taxon>Acereae</taxon>
        <taxon>Acer</taxon>
    </lineage>
</organism>
<dbReference type="PANTHER" id="PTHR48052:SF8">
    <property type="entry name" value="LRR RECEPTOR-LIKE SERINE_THREONINE-PROTEIN KINASE FLS2"/>
    <property type="match status" value="1"/>
</dbReference>
<dbReference type="GO" id="GO:0005886">
    <property type="term" value="C:plasma membrane"/>
    <property type="evidence" value="ECO:0007669"/>
    <property type="project" value="UniProtKB-SubCell"/>
</dbReference>
<dbReference type="EMBL" id="JAJSOW010000106">
    <property type="protein sequence ID" value="KAI9161263.1"/>
    <property type="molecule type" value="Genomic_DNA"/>
</dbReference>
<keyword evidence="7" id="KW-0677">Repeat</keyword>
<comment type="similarity">
    <text evidence="2">Belongs to the RLP family.</text>
</comment>
<name>A0AAD5NJN5_ACENE</name>
<reference evidence="13" key="1">
    <citation type="journal article" date="2022" name="Plant J.">
        <title>Strategies of tolerance reflected in two North American maple genomes.</title>
        <authorList>
            <person name="McEvoy S.L."/>
            <person name="Sezen U.U."/>
            <person name="Trouern-Trend A."/>
            <person name="McMahon S.M."/>
            <person name="Schaberg P.G."/>
            <person name="Yang J."/>
            <person name="Wegrzyn J.L."/>
            <person name="Swenson N.G."/>
        </authorList>
    </citation>
    <scope>NUCLEOTIDE SEQUENCE</scope>
    <source>
        <strain evidence="13">91603</strain>
    </source>
</reference>
<gene>
    <name evidence="13" type="ORF">LWI28_015824</name>
</gene>
<dbReference type="SMART" id="SM00369">
    <property type="entry name" value="LRR_TYP"/>
    <property type="match status" value="5"/>
</dbReference>
<dbReference type="SUPFAM" id="SSF52047">
    <property type="entry name" value="RNI-like"/>
    <property type="match status" value="1"/>
</dbReference>
<keyword evidence="14" id="KW-1185">Reference proteome</keyword>
<evidence type="ECO:0000256" key="2">
    <source>
        <dbReference type="ARBA" id="ARBA00009592"/>
    </source>
</evidence>
<dbReference type="Pfam" id="PF13855">
    <property type="entry name" value="LRR_8"/>
    <property type="match status" value="2"/>
</dbReference>
<dbReference type="InterPro" id="IPR003591">
    <property type="entry name" value="Leu-rich_rpt_typical-subtyp"/>
</dbReference>
<evidence type="ECO:0000256" key="9">
    <source>
        <dbReference type="ARBA" id="ARBA00023136"/>
    </source>
</evidence>
<sequence>MEIPDEIGDHLTNLTTLVLSDNKLTGGIPPSLQKLSKLETIQFENNFLSGEIPSWLFDIKTLKNLFLGGNNNLTWNNNNAKIVPKCMLSQLSMKSCGLSGKIPGWISTQKSLVFLDLSENQLEGPFPEWLAEMDIGSIFLSDNNLSGSLPLPLFQTLSLSVLSLSRNNFSGELPENVGDAIKLMILMLAGNNFSGEIPKSITKIYRLLLLDLAGNRFSGKTPNFDPEALLAYIDLSYNEFSGEIPVSFSLDARILALGSNNFSGNLPRNLTNLSKLEQLDLHDNRITGEFPRFLSQISTLQVLNLRNNSLQGSIPDEIANLRNLRILDASSNNLTGKIPAKFGNLVGMIDTPNTFSLNPDLFTFPIEFNDLIVNWKKYKLGLPSYKLEIYSLLDLSKNKLSGQIPTSLGSLRGLKLLNISFNNLSGNIPVSFGYLDSLESLDLSHNKLSGRIPSTLVKLQELTTLDVSNNKLEGKIPVGGQMDTMDDPNYYANNTGLCGMQIRLPCPVEPPPPKPQEDEKEEAYWVSWQGVAIAYPISFLLTVVILWFSGYFQAALALSQQRRRLNFIKVQSERKSFLVSVWEVPEKVSYESILGWLGLNQEVENSNCKSQLEKINVKEVGGCAEKMDDDEMARNQHVENVRLSQHKPGEKDGGKTVVEVEESCLGKEKNTEGVQLSHKCNGK</sequence>
<keyword evidence="3" id="KW-1003">Cell membrane</keyword>
<keyword evidence="6" id="KW-0732">Signal</keyword>
<keyword evidence="11" id="KW-0325">Glycoprotein</keyword>
<evidence type="ECO:0000256" key="3">
    <source>
        <dbReference type="ARBA" id="ARBA00022475"/>
    </source>
</evidence>
<keyword evidence="9 12" id="KW-0472">Membrane</keyword>
<evidence type="ECO:0000256" key="5">
    <source>
        <dbReference type="ARBA" id="ARBA00022692"/>
    </source>
</evidence>
<evidence type="ECO:0000313" key="13">
    <source>
        <dbReference type="EMBL" id="KAI9161263.1"/>
    </source>
</evidence>
<evidence type="ECO:0000256" key="10">
    <source>
        <dbReference type="ARBA" id="ARBA00023170"/>
    </source>
</evidence>
<keyword evidence="4" id="KW-0433">Leucine-rich repeat</keyword>
<evidence type="ECO:0000256" key="1">
    <source>
        <dbReference type="ARBA" id="ARBA00004251"/>
    </source>
</evidence>
<dbReference type="InterPro" id="IPR032675">
    <property type="entry name" value="LRR_dom_sf"/>
</dbReference>
<dbReference type="PROSITE" id="PS51450">
    <property type="entry name" value="LRR"/>
    <property type="match status" value="1"/>
</dbReference>
<evidence type="ECO:0000256" key="6">
    <source>
        <dbReference type="ARBA" id="ARBA00022729"/>
    </source>
</evidence>
<dbReference type="PANTHER" id="PTHR48052">
    <property type="entry name" value="UNNAMED PRODUCT"/>
    <property type="match status" value="1"/>
</dbReference>
<protein>
    <submittedName>
        <fullName evidence="13">Uncharacterized protein</fullName>
    </submittedName>
</protein>
<comment type="caution">
    <text evidence="13">The sequence shown here is derived from an EMBL/GenBank/DDBJ whole genome shotgun (WGS) entry which is preliminary data.</text>
</comment>
<evidence type="ECO:0000256" key="4">
    <source>
        <dbReference type="ARBA" id="ARBA00022614"/>
    </source>
</evidence>
<dbReference type="FunFam" id="3.80.10.10:FF:000233">
    <property type="entry name" value="Leucine-rich repeat receptor-like protein kinase TDR"/>
    <property type="match status" value="1"/>
</dbReference>
<dbReference type="SMART" id="SM00365">
    <property type="entry name" value="LRR_SD22"/>
    <property type="match status" value="4"/>
</dbReference>
<keyword evidence="8 12" id="KW-1133">Transmembrane helix</keyword>
<feature type="transmembrane region" description="Helical" evidence="12">
    <location>
        <begin position="533"/>
        <end position="558"/>
    </location>
</feature>
<dbReference type="Proteomes" id="UP001064489">
    <property type="component" value="Chromosome 2"/>
</dbReference>
<keyword evidence="10" id="KW-0675">Receptor</keyword>
<dbReference type="InterPro" id="IPR001611">
    <property type="entry name" value="Leu-rich_rpt"/>
</dbReference>
<evidence type="ECO:0000256" key="8">
    <source>
        <dbReference type="ARBA" id="ARBA00022989"/>
    </source>
</evidence>
<evidence type="ECO:0000256" key="12">
    <source>
        <dbReference type="SAM" id="Phobius"/>
    </source>
</evidence>
<proteinExistence type="inferred from homology"/>
<evidence type="ECO:0000313" key="14">
    <source>
        <dbReference type="Proteomes" id="UP001064489"/>
    </source>
</evidence>
<accession>A0AAD5NJN5</accession>
<reference evidence="13" key="2">
    <citation type="submission" date="2023-02" db="EMBL/GenBank/DDBJ databases">
        <authorList>
            <person name="Swenson N.G."/>
            <person name="Wegrzyn J.L."/>
            <person name="Mcevoy S.L."/>
        </authorList>
    </citation>
    <scope>NUCLEOTIDE SEQUENCE</scope>
    <source>
        <strain evidence="13">91603</strain>
        <tissue evidence="13">Leaf</tissue>
    </source>
</reference>
<evidence type="ECO:0000256" key="7">
    <source>
        <dbReference type="ARBA" id="ARBA00022737"/>
    </source>
</evidence>
<dbReference type="GO" id="GO:0009791">
    <property type="term" value="P:post-embryonic development"/>
    <property type="evidence" value="ECO:0007669"/>
    <property type="project" value="UniProtKB-ARBA"/>
</dbReference>
<dbReference type="PRINTS" id="PR00019">
    <property type="entry name" value="LEURICHRPT"/>
</dbReference>
<dbReference type="AlphaFoldDB" id="A0AAD5NJN5"/>
<evidence type="ECO:0000256" key="11">
    <source>
        <dbReference type="ARBA" id="ARBA00023180"/>
    </source>
</evidence>
<dbReference type="Pfam" id="PF00560">
    <property type="entry name" value="LRR_1"/>
    <property type="match status" value="6"/>
</dbReference>
<comment type="subcellular location">
    <subcellularLocation>
        <location evidence="1">Cell membrane</location>
        <topology evidence="1">Single-pass type I membrane protein</topology>
    </subcellularLocation>
</comment>
<dbReference type="FunFam" id="3.80.10.10:FF:000111">
    <property type="entry name" value="LRR receptor-like serine/threonine-protein kinase ERECTA"/>
    <property type="match status" value="1"/>
</dbReference>
<dbReference type="Gene3D" id="3.80.10.10">
    <property type="entry name" value="Ribonuclease Inhibitor"/>
    <property type="match status" value="2"/>
</dbReference>